<evidence type="ECO:0000256" key="1">
    <source>
        <dbReference type="SAM" id="Phobius"/>
    </source>
</evidence>
<proteinExistence type="predicted"/>
<sequence length="115" mass="12167">MSQTLSLVITGLGWFGALIGLVAYAMVSKGRWAPNSLPFQVANLTATSTLFLVAAVEGVWPSVFANVAWMVIGVQTLAVIRKARRTGRAAVTRVDVTPREPAAEHVGAVAPPVLR</sequence>
<feature type="domain" description="CBU-0592-like" evidence="2">
    <location>
        <begin position="12"/>
        <end position="82"/>
    </location>
</feature>
<protein>
    <recommendedName>
        <fullName evidence="2">CBU-0592-like domain-containing protein</fullName>
    </recommendedName>
</protein>
<accession>A0ABU7Z3H5</accession>
<keyword evidence="1" id="KW-0812">Transmembrane</keyword>
<dbReference type="EMBL" id="JBAGLP010000105">
    <property type="protein sequence ID" value="MEG3614006.1"/>
    <property type="molecule type" value="Genomic_DNA"/>
</dbReference>
<evidence type="ECO:0000259" key="2">
    <source>
        <dbReference type="Pfam" id="PF26604"/>
    </source>
</evidence>
<dbReference type="Proteomes" id="UP001310387">
    <property type="component" value="Unassembled WGS sequence"/>
</dbReference>
<organism evidence="3 4">
    <name type="scientific">Isoptericola haloaureus</name>
    <dbReference type="NCBI Taxonomy" id="1542902"/>
    <lineage>
        <taxon>Bacteria</taxon>
        <taxon>Bacillati</taxon>
        <taxon>Actinomycetota</taxon>
        <taxon>Actinomycetes</taxon>
        <taxon>Micrococcales</taxon>
        <taxon>Promicromonosporaceae</taxon>
        <taxon>Isoptericola</taxon>
    </lineage>
</organism>
<reference evidence="3" key="2">
    <citation type="submission" date="2024-02" db="EMBL/GenBank/DDBJ databases">
        <authorList>
            <person name="Prathaban M."/>
            <person name="Mythili R."/>
            <person name="Sharmila Devi N."/>
            <person name="Sobanaa M."/>
            <person name="Prathiviraj R."/>
            <person name="Selvin J."/>
        </authorList>
    </citation>
    <scope>NUCLEOTIDE SEQUENCE</scope>
    <source>
        <strain evidence="3">MP1014</strain>
    </source>
</reference>
<dbReference type="NCBIfam" id="NF047864">
    <property type="entry name" value="CBU_0592_membra"/>
    <property type="match status" value="1"/>
</dbReference>
<evidence type="ECO:0000313" key="3">
    <source>
        <dbReference type="EMBL" id="MEG3614006.1"/>
    </source>
</evidence>
<feature type="transmembrane region" description="Helical" evidence="1">
    <location>
        <begin position="6"/>
        <end position="27"/>
    </location>
</feature>
<dbReference type="RefSeq" id="WP_332900866.1">
    <property type="nucleotide sequence ID" value="NZ_JBAGLP010000105.1"/>
</dbReference>
<keyword evidence="4" id="KW-1185">Reference proteome</keyword>
<gene>
    <name evidence="3" type="ORF">V5O49_02585</name>
</gene>
<comment type="caution">
    <text evidence="3">The sequence shown here is derived from an EMBL/GenBank/DDBJ whole genome shotgun (WGS) entry which is preliminary data.</text>
</comment>
<keyword evidence="1" id="KW-1133">Transmembrane helix</keyword>
<dbReference type="InterPro" id="IPR058058">
    <property type="entry name" value="CBU_0592-like"/>
</dbReference>
<keyword evidence="1" id="KW-0472">Membrane</keyword>
<reference evidence="3" key="1">
    <citation type="journal article" date="2024" name="Antonie Van Leeuwenhoek">
        <title>Isoptericola haloaureus sp. nov., a dimorphic actinobacterium isolated from mangrove sediments of southeast India, implicating biosaline agricultural significance through nitrogen fixation and salt tolerance genes.</title>
        <authorList>
            <person name="Prathaban M."/>
            <person name="Prathiviraj R."/>
            <person name="Ravichandran M."/>
            <person name="Natarajan S.D."/>
            <person name="Sobanaa M."/>
            <person name="Hari Krishna Kumar S."/>
            <person name="Chandrasekar V."/>
            <person name="Selvin J."/>
        </authorList>
    </citation>
    <scope>NUCLEOTIDE SEQUENCE</scope>
    <source>
        <strain evidence="3">MP1014</strain>
    </source>
</reference>
<feature type="transmembrane region" description="Helical" evidence="1">
    <location>
        <begin position="62"/>
        <end position="80"/>
    </location>
</feature>
<evidence type="ECO:0000313" key="4">
    <source>
        <dbReference type="Proteomes" id="UP001310387"/>
    </source>
</evidence>
<name>A0ABU7Z3H5_9MICO</name>
<dbReference type="Pfam" id="PF26604">
    <property type="entry name" value="CBU_0592"/>
    <property type="match status" value="1"/>
</dbReference>